<evidence type="ECO:0000313" key="4">
    <source>
        <dbReference type="Proteomes" id="UP001259340"/>
    </source>
</evidence>
<protein>
    <submittedName>
        <fullName evidence="2">DUF2878 domain-containing protein</fullName>
    </submittedName>
</protein>
<dbReference type="EMBL" id="JAPMLD010000001">
    <property type="protein sequence ID" value="MDW4822965.1"/>
    <property type="molecule type" value="Genomic_DNA"/>
</dbReference>
<gene>
    <name evidence="2" type="ORF">OS133_14780</name>
    <name evidence="3" type="ORF">OS134_02640</name>
</gene>
<reference evidence="3 5" key="1">
    <citation type="journal article" date="2022" name="bioRxiv">
        <title>Prophages regulate Shewanella fidelis 3313 motility and biofilm formation: implications for gut colonization dynamics in Ciona robusta.</title>
        <authorList>
            <person name="Natarajan O."/>
            <person name="Gibboney S.L."/>
            <person name="Young M.N."/>
            <person name="Lim S.J."/>
            <person name="Pluta N."/>
            <person name="Atkinson C.G."/>
            <person name="Leigh B.A."/>
            <person name="Liberti A."/>
            <person name="Kees E.D."/>
            <person name="Breitbart M."/>
            <person name="Gralnick J.A."/>
            <person name="Dishaw L.J."/>
        </authorList>
    </citation>
    <scope>NUCLEOTIDE SEQUENCE [LARGE SCALE GENOMIC DNA]</scope>
    <source>
        <strain evidence="3 5">JG4066</strain>
    </source>
</reference>
<dbReference type="InterPro" id="IPR021306">
    <property type="entry name" value="DUF2878"/>
</dbReference>
<evidence type="ECO:0000313" key="2">
    <source>
        <dbReference type="EMBL" id="MDR8524883.1"/>
    </source>
</evidence>
<feature type="transmembrane region" description="Helical" evidence="1">
    <location>
        <begin position="110"/>
        <end position="130"/>
    </location>
</feature>
<keyword evidence="1" id="KW-1133">Transmembrane helix</keyword>
<dbReference type="EMBL" id="JAPMLE010000001">
    <property type="protein sequence ID" value="MDR8524883.1"/>
    <property type="molecule type" value="Genomic_DNA"/>
</dbReference>
<dbReference type="Pfam" id="PF11086">
    <property type="entry name" value="DUF2878"/>
    <property type="match status" value="1"/>
</dbReference>
<evidence type="ECO:0000313" key="3">
    <source>
        <dbReference type="EMBL" id="MDW4822965.1"/>
    </source>
</evidence>
<feature type="transmembrane region" description="Helical" evidence="1">
    <location>
        <begin position="36"/>
        <end position="53"/>
    </location>
</feature>
<keyword evidence="5" id="KW-1185">Reference proteome</keyword>
<proteinExistence type="predicted"/>
<dbReference type="Proteomes" id="UP001271263">
    <property type="component" value="Unassembled WGS sequence"/>
</dbReference>
<keyword evidence="1" id="KW-0472">Membrane</keyword>
<organism evidence="2 4">
    <name type="scientific">Shewanella fidelis</name>
    <dbReference type="NCBI Taxonomy" id="173509"/>
    <lineage>
        <taxon>Bacteria</taxon>
        <taxon>Pseudomonadati</taxon>
        <taxon>Pseudomonadota</taxon>
        <taxon>Gammaproteobacteria</taxon>
        <taxon>Alteromonadales</taxon>
        <taxon>Shewanellaceae</taxon>
        <taxon>Shewanella</taxon>
    </lineage>
</organism>
<name>A0AAW8NTH2_9GAMM</name>
<feature type="transmembrane region" description="Helical" evidence="1">
    <location>
        <begin position="85"/>
        <end position="103"/>
    </location>
</feature>
<evidence type="ECO:0000313" key="5">
    <source>
        <dbReference type="Proteomes" id="UP001271263"/>
    </source>
</evidence>
<keyword evidence="1" id="KW-0812">Transmembrane</keyword>
<accession>A0AAW8NTH2</accession>
<sequence>MMAKSNRLTQSHLALINLLMFQAVWWQSVLYQNQSLWLSVSLLLVHFAISSDVRQDVSLILKIALFGFAFDSMLMFVGVFQFQQFPFWLLAIWCHFAISLRYSLAFTQKLSWQINAILGGVFGCLSYLAGARFEAVLLPLELLSSALILFFAWLVMFPMFVHVSRA</sequence>
<dbReference type="AlphaFoldDB" id="A0AAW8NTH2"/>
<reference evidence="2" key="2">
    <citation type="submission" date="2022-11" db="EMBL/GenBank/DDBJ databases">
        <title>Prophages regulate Shewanella fidelis motility and biofilm formation: implications for gut colonization dynamics in Ciona robusta.</title>
        <authorList>
            <person name="Natarajan O."/>
            <person name="Gibboney S.L."/>
            <person name="Young M.N."/>
            <person name="Lim S.J."/>
            <person name="Pluta N."/>
            <person name="Atkinson C.G.F."/>
            <person name="Leigh B.A."/>
            <person name="Liberti A."/>
            <person name="Kees E."/>
            <person name="Breitbart M."/>
            <person name="Gralnick J."/>
            <person name="Dishaw L.J."/>
        </authorList>
    </citation>
    <scope>NUCLEOTIDE SEQUENCE</scope>
    <source>
        <strain evidence="2">3313</strain>
    </source>
</reference>
<feature type="transmembrane region" description="Helical" evidence="1">
    <location>
        <begin position="142"/>
        <end position="161"/>
    </location>
</feature>
<dbReference type="RefSeq" id="WP_310656040.1">
    <property type="nucleotide sequence ID" value="NZ_JAPMLA010000002.1"/>
</dbReference>
<comment type="caution">
    <text evidence="2">The sequence shown here is derived from an EMBL/GenBank/DDBJ whole genome shotgun (WGS) entry which is preliminary data.</text>
</comment>
<evidence type="ECO:0000256" key="1">
    <source>
        <dbReference type="SAM" id="Phobius"/>
    </source>
</evidence>
<dbReference type="Proteomes" id="UP001259340">
    <property type="component" value="Unassembled WGS sequence"/>
</dbReference>
<feature type="transmembrane region" description="Helical" evidence="1">
    <location>
        <begin position="12"/>
        <end position="30"/>
    </location>
</feature>
<feature type="transmembrane region" description="Helical" evidence="1">
    <location>
        <begin position="60"/>
        <end position="79"/>
    </location>
</feature>